<dbReference type="InterPro" id="IPR011701">
    <property type="entry name" value="MFS"/>
</dbReference>
<dbReference type="Pfam" id="PF07690">
    <property type="entry name" value="MFS_1"/>
    <property type="match status" value="1"/>
</dbReference>
<proteinExistence type="predicted"/>
<dbReference type="PANTHER" id="PTHR42718:SF49">
    <property type="entry name" value="EXPORT PROTEIN"/>
    <property type="match status" value="1"/>
</dbReference>
<keyword evidence="5" id="KW-0046">Antibiotic resistance</keyword>
<evidence type="ECO:0000256" key="7">
    <source>
        <dbReference type="SAM" id="Phobius"/>
    </source>
</evidence>
<evidence type="ECO:0000256" key="2">
    <source>
        <dbReference type="ARBA" id="ARBA00022692"/>
    </source>
</evidence>
<keyword evidence="2 7" id="KW-0812">Transmembrane</keyword>
<feature type="region of interest" description="Disordered" evidence="6">
    <location>
        <begin position="509"/>
        <end position="536"/>
    </location>
</feature>
<evidence type="ECO:0000313" key="9">
    <source>
        <dbReference type="EMBL" id="QIQ03306.1"/>
    </source>
</evidence>
<keyword evidence="3 7" id="KW-1133">Transmembrane helix</keyword>
<dbReference type="InterPro" id="IPR036259">
    <property type="entry name" value="MFS_trans_sf"/>
</dbReference>
<feature type="transmembrane region" description="Helical" evidence="7">
    <location>
        <begin position="335"/>
        <end position="354"/>
    </location>
</feature>
<evidence type="ECO:0000256" key="1">
    <source>
        <dbReference type="ARBA" id="ARBA00004651"/>
    </source>
</evidence>
<feature type="transmembrane region" description="Helical" evidence="7">
    <location>
        <begin position="270"/>
        <end position="295"/>
    </location>
</feature>
<evidence type="ECO:0000256" key="5">
    <source>
        <dbReference type="ARBA" id="ARBA00023251"/>
    </source>
</evidence>
<dbReference type="AlphaFoldDB" id="A0A6G9GZ18"/>
<evidence type="ECO:0000256" key="4">
    <source>
        <dbReference type="ARBA" id="ARBA00023136"/>
    </source>
</evidence>
<organism evidence="9 10">
    <name type="scientific">Streptomyces liangshanensis</name>
    <dbReference type="NCBI Taxonomy" id="2717324"/>
    <lineage>
        <taxon>Bacteria</taxon>
        <taxon>Bacillati</taxon>
        <taxon>Actinomycetota</taxon>
        <taxon>Actinomycetes</taxon>
        <taxon>Kitasatosporales</taxon>
        <taxon>Streptomycetaceae</taxon>
        <taxon>Streptomyces</taxon>
    </lineage>
</organism>
<dbReference type="Gene3D" id="1.20.1250.20">
    <property type="entry name" value="MFS general substrate transporter like domains"/>
    <property type="match status" value="1"/>
</dbReference>
<accession>A0A6G9GZ18</accession>
<dbReference type="CDD" id="cd17321">
    <property type="entry name" value="MFS_MMR_MDR_like"/>
    <property type="match status" value="1"/>
</dbReference>
<dbReference type="Gene3D" id="1.20.1720.10">
    <property type="entry name" value="Multidrug resistance protein D"/>
    <property type="match status" value="1"/>
</dbReference>
<dbReference type="Proteomes" id="UP000501179">
    <property type="component" value="Chromosome"/>
</dbReference>
<feature type="transmembrane region" description="Helical" evidence="7">
    <location>
        <begin position="59"/>
        <end position="78"/>
    </location>
</feature>
<feature type="transmembrane region" description="Helical" evidence="7">
    <location>
        <begin position="113"/>
        <end position="130"/>
    </location>
</feature>
<keyword evidence="4 7" id="KW-0472">Membrane</keyword>
<name>A0A6G9GZ18_9ACTN</name>
<feature type="domain" description="Major facilitator superfamily (MFS) profile" evidence="8">
    <location>
        <begin position="17"/>
        <end position="508"/>
    </location>
</feature>
<dbReference type="GO" id="GO:0005886">
    <property type="term" value="C:plasma membrane"/>
    <property type="evidence" value="ECO:0007669"/>
    <property type="project" value="UniProtKB-SubCell"/>
</dbReference>
<sequence length="536" mass="54096">MSTPDARLDAGPRPGLTLLVVCLGVLIVPLGVSGTPVALPDIGRELGGSLASLQWVVNAYNVMAASLMMVAGSLADLIGRKKMFAFGTGLYAVSLVATVLAPSVVVIDIARGVAGVAAAALMTSATAIVASSFDGAARAKAFAVAGVTLGSGLALGPTTSGLLVGALGWESVFYAHLALVVLSMLGLPFLQESRNPQAGGIDWPGTITFSLALVLFTLAIIQGPQSGWGSPTVLLLFAGSVLLVVAFALVERRQENPMFDLSLFRESRFLSVNLLNVAFSFGFIGLLLVLPAYLIGANGESSQGAGLIMLLLTGPVLFCPLVGGRLVASGVHMRVVLGLGLLLIAAGCAWLTVVHPGIGVLGLAGPLLVAGVGVGLIMGVLDGAAVSTVPPERAGMAAGMFNTIRLASEAIAAVVMVAAVASMIRSRISDGLSQYVAKGGDSASTTADRVASGDVAGVVKDAPAALRDGFGDFLSQGHTDALRVVLWASAALCAITAVVVHQMLAERPAAGKPGGQVPGQPATADGAPLERTLVDD</sequence>
<dbReference type="PROSITE" id="PS50850">
    <property type="entry name" value="MFS"/>
    <property type="match status" value="1"/>
</dbReference>
<reference evidence="9 10" key="1">
    <citation type="submission" date="2020-03" db="EMBL/GenBank/DDBJ databases">
        <title>A novel species.</title>
        <authorList>
            <person name="Gao J."/>
        </authorList>
    </citation>
    <scope>NUCLEOTIDE SEQUENCE [LARGE SCALE GENOMIC DNA]</scope>
    <source>
        <strain evidence="9 10">QMT-12</strain>
    </source>
</reference>
<comment type="subcellular location">
    <subcellularLocation>
        <location evidence="1">Cell membrane</location>
        <topology evidence="1">Multi-pass membrane protein</topology>
    </subcellularLocation>
</comment>
<dbReference type="GO" id="GO:0022857">
    <property type="term" value="F:transmembrane transporter activity"/>
    <property type="evidence" value="ECO:0007669"/>
    <property type="project" value="InterPro"/>
</dbReference>
<feature type="transmembrane region" description="Helical" evidence="7">
    <location>
        <begin position="90"/>
        <end position="107"/>
    </location>
</feature>
<dbReference type="KEGG" id="slia:HA039_14035"/>
<gene>
    <name evidence="9" type="ORF">HA039_14035</name>
</gene>
<dbReference type="GO" id="GO:0046677">
    <property type="term" value="P:response to antibiotic"/>
    <property type="evidence" value="ECO:0007669"/>
    <property type="project" value="UniProtKB-KW"/>
</dbReference>
<dbReference type="InterPro" id="IPR020846">
    <property type="entry name" value="MFS_dom"/>
</dbReference>
<feature type="transmembrane region" description="Helical" evidence="7">
    <location>
        <begin position="307"/>
        <end position="328"/>
    </location>
</feature>
<feature type="transmembrane region" description="Helical" evidence="7">
    <location>
        <begin position="406"/>
        <end position="424"/>
    </location>
</feature>
<evidence type="ECO:0000256" key="3">
    <source>
        <dbReference type="ARBA" id="ARBA00022989"/>
    </source>
</evidence>
<feature type="transmembrane region" description="Helical" evidence="7">
    <location>
        <begin position="233"/>
        <end position="250"/>
    </location>
</feature>
<dbReference type="EMBL" id="CP050177">
    <property type="protein sequence ID" value="QIQ03306.1"/>
    <property type="molecule type" value="Genomic_DNA"/>
</dbReference>
<feature type="transmembrane region" description="Helical" evidence="7">
    <location>
        <begin position="142"/>
        <end position="167"/>
    </location>
</feature>
<dbReference type="PANTHER" id="PTHR42718">
    <property type="entry name" value="MAJOR FACILITATOR SUPERFAMILY MULTIDRUG TRANSPORTER MFSC"/>
    <property type="match status" value="1"/>
</dbReference>
<keyword evidence="10" id="KW-1185">Reference proteome</keyword>
<feature type="transmembrane region" description="Helical" evidence="7">
    <location>
        <begin position="173"/>
        <end position="190"/>
    </location>
</feature>
<feature type="transmembrane region" description="Helical" evidence="7">
    <location>
        <begin position="16"/>
        <end position="39"/>
    </location>
</feature>
<feature type="transmembrane region" description="Helical" evidence="7">
    <location>
        <begin position="484"/>
        <end position="504"/>
    </location>
</feature>
<protein>
    <submittedName>
        <fullName evidence="9">MFS transporter</fullName>
    </submittedName>
</protein>
<feature type="transmembrane region" description="Helical" evidence="7">
    <location>
        <begin position="202"/>
        <end position="221"/>
    </location>
</feature>
<dbReference type="RefSeq" id="WP_167028911.1">
    <property type="nucleotide sequence ID" value="NZ_CP050177.1"/>
</dbReference>
<feature type="transmembrane region" description="Helical" evidence="7">
    <location>
        <begin position="360"/>
        <end position="385"/>
    </location>
</feature>
<dbReference type="SUPFAM" id="SSF103473">
    <property type="entry name" value="MFS general substrate transporter"/>
    <property type="match status" value="1"/>
</dbReference>
<evidence type="ECO:0000259" key="8">
    <source>
        <dbReference type="PROSITE" id="PS50850"/>
    </source>
</evidence>
<evidence type="ECO:0000313" key="10">
    <source>
        <dbReference type="Proteomes" id="UP000501179"/>
    </source>
</evidence>
<evidence type="ECO:0000256" key="6">
    <source>
        <dbReference type="SAM" id="MobiDB-lite"/>
    </source>
</evidence>